<dbReference type="PANTHER" id="PTHR47197">
    <property type="entry name" value="PROTEIN NIRF"/>
    <property type="match status" value="1"/>
</dbReference>
<name>A0ABP8NFI2_9BACT</name>
<dbReference type="Proteomes" id="UP001501175">
    <property type="component" value="Unassembled WGS sequence"/>
</dbReference>
<dbReference type="InterPro" id="IPR015943">
    <property type="entry name" value="WD40/YVTN_repeat-like_dom_sf"/>
</dbReference>
<feature type="chain" id="PRO_5046302126" description="Lactonase, 7-bladed beta-propeller" evidence="1">
    <location>
        <begin position="20"/>
        <end position="427"/>
    </location>
</feature>
<evidence type="ECO:0000313" key="2">
    <source>
        <dbReference type="EMBL" id="GAA4466485.1"/>
    </source>
</evidence>
<dbReference type="SUPFAM" id="SSF75011">
    <property type="entry name" value="3-carboxy-cis,cis-mucoante lactonizing enzyme"/>
    <property type="match status" value="1"/>
</dbReference>
<reference evidence="3" key="1">
    <citation type="journal article" date="2019" name="Int. J. Syst. Evol. Microbiol.">
        <title>The Global Catalogue of Microorganisms (GCM) 10K type strain sequencing project: providing services to taxonomists for standard genome sequencing and annotation.</title>
        <authorList>
            <consortium name="The Broad Institute Genomics Platform"/>
            <consortium name="The Broad Institute Genome Sequencing Center for Infectious Disease"/>
            <person name="Wu L."/>
            <person name="Ma J."/>
        </authorList>
    </citation>
    <scope>NUCLEOTIDE SEQUENCE [LARGE SCALE GENOMIC DNA]</scope>
    <source>
        <strain evidence="3">JCM 17927</strain>
    </source>
</reference>
<feature type="signal peptide" evidence="1">
    <location>
        <begin position="1"/>
        <end position="19"/>
    </location>
</feature>
<dbReference type="EMBL" id="BAABHD010000081">
    <property type="protein sequence ID" value="GAA4466485.1"/>
    <property type="molecule type" value="Genomic_DNA"/>
</dbReference>
<evidence type="ECO:0000256" key="1">
    <source>
        <dbReference type="SAM" id="SignalP"/>
    </source>
</evidence>
<dbReference type="RefSeq" id="WP_345247957.1">
    <property type="nucleotide sequence ID" value="NZ_BAABHD010000081.1"/>
</dbReference>
<sequence>MKKQSLAFTLSMMAGAALAQQGPVQFSARGIVALSDADMAASAFVDGNLYKDKGVRDALTTIQFPLDRNSDKMGSVVVSNSMTLLDKPLAVSNNGRVAFVLEGRGQVSDSVATLKNGINDLPASNAMYIVDISNAAKPTVKFRFPTGGSLTALAITPQSNALIVASADAGKELKIIEIDNTGKPTRVLTAEAPTKSGQITDLTFHPSGQYVAYSIAGSQEVGLMKYAIDNASKKPYLIAHGAPIKVGAMPGTGKFTADGKFFVVTDSKKAANAQGTGAGEVFVVQFSTEEKPGEHKIVSQAATGESPEALAISPDGSTVIIANSNQSYLPFNSGKAGKSSLSVYSLGQDGKMTLANEYPFDGIMPQAVEFDKTGDAIAVAVSEYLDYGTRTGGIEFWRVTKGDKPALTKQSGRVSVTRGVHSLKVIQ</sequence>
<keyword evidence="3" id="KW-1185">Reference proteome</keyword>
<protein>
    <recommendedName>
        <fullName evidence="4">Lactonase, 7-bladed beta-propeller</fullName>
    </recommendedName>
</protein>
<dbReference type="InterPro" id="IPR019405">
    <property type="entry name" value="Lactonase_7-beta_prop"/>
</dbReference>
<dbReference type="PANTHER" id="PTHR47197:SF3">
    <property type="entry name" value="DIHYDRO-HEME D1 DEHYDROGENASE"/>
    <property type="match status" value="1"/>
</dbReference>
<gene>
    <name evidence="2" type="ORF">GCM10023189_48590</name>
</gene>
<comment type="caution">
    <text evidence="2">The sequence shown here is derived from an EMBL/GenBank/DDBJ whole genome shotgun (WGS) entry which is preliminary data.</text>
</comment>
<dbReference type="Pfam" id="PF10282">
    <property type="entry name" value="Lactonase"/>
    <property type="match status" value="1"/>
</dbReference>
<evidence type="ECO:0000313" key="3">
    <source>
        <dbReference type="Proteomes" id="UP001501175"/>
    </source>
</evidence>
<evidence type="ECO:0008006" key="4">
    <source>
        <dbReference type="Google" id="ProtNLM"/>
    </source>
</evidence>
<accession>A0ABP8NFI2</accession>
<proteinExistence type="predicted"/>
<dbReference type="Gene3D" id="2.130.10.10">
    <property type="entry name" value="YVTN repeat-like/Quinoprotein amine dehydrogenase"/>
    <property type="match status" value="2"/>
</dbReference>
<organism evidence="2 3">
    <name type="scientific">Nibrella saemangeumensis</name>
    <dbReference type="NCBI Taxonomy" id="1084526"/>
    <lineage>
        <taxon>Bacteria</taxon>
        <taxon>Pseudomonadati</taxon>
        <taxon>Bacteroidota</taxon>
        <taxon>Cytophagia</taxon>
        <taxon>Cytophagales</taxon>
        <taxon>Spirosomataceae</taxon>
        <taxon>Nibrella</taxon>
    </lineage>
</organism>
<dbReference type="InterPro" id="IPR051200">
    <property type="entry name" value="Host-pathogen_enzymatic-act"/>
</dbReference>
<keyword evidence="1" id="KW-0732">Signal</keyword>